<dbReference type="SMART" id="SM00027">
    <property type="entry name" value="EH"/>
    <property type="match status" value="2"/>
</dbReference>
<dbReference type="OrthoDB" id="524326at2759"/>
<dbReference type="InterPro" id="IPR000261">
    <property type="entry name" value="EH_dom"/>
</dbReference>
<dbReference type="PROSITE" id="PS50222">
    <property type="entry name" value="EF_HAND_2"/>
    <property type="match status" value="1"/>
</dbReference>
<dbReference type="KEGG" id="apro:F751_1219"/>
<evidence type="ECO:0000259" key="3">
    <source>
        <dbReference type="PROSITE" id="PS50222"/>
    </source>
</evidence>
<dbReference type="GO" id="GO:0016197">
    <property type="term" value="P:endosomal transport"/>
    <property type="evidence" value="ECO:0007669"/>
    <property type="project" value="TreeGrafter"/>
</dbReference>
<feature type="region of interest" description="Disordered" evidence="1">
    <location>
        <begin position="278"/>
        <end position="319"/>
    </location>
</feature>
<dbReference type="PANTHER" id="PTHR11216">
    <property type="entry name" value="EH DOMAIN"/>
    <property type="match status" value="1"/>
</dbReference>
<proteinExistence type="predicted"/>
<evidence type="ECO:0000313" key="4">
    <source>
        <dbReference type="EMBL" id="KFM27442.1"/>
    </source>
</evidence>
<dbReference type="SUPFAM" id="SSF47473">
    <property type="entry name" value="EF-hand"/>
    <property type="match status" value="2"/>
</dbReference>
<evidence type="ECO:0000313" key="5">
    <source>
        <dbReference type="Proteomes" id="UP000028924"/>
    </source>
</evidence>
<dbReference type="PROSITE" id="PS50031">
    <property type="entry name" value="EH"/>
    <property type="match status" value="1"/>
</dbReference>
<sequence length="425" mass="42665">MAENRGELELYNQWFVLADTDKDGVVSGGEAVKFFSKSGLPTNPTLFKVWQYVAGDRPSLNRREFYTAMKLVSLAQLNGGVLDDQAALRLVNGLAGPVAAFSTAFAQLDANRNGVVQGVDCFGVFMRSGLPKDALKRIWDLVAGAAGHLSSHQFVQALYLIEHVKAGRALPEALPSGQFPPREALPLAYDGLLAAGAAEWGGFDDEGFTIVSALPPDERLATLKLGPAASAAAAATEAAAVSGGATGAEETVSGPTDVSGADAAEDVHPLAGLASADAGQAPAPEAVAPLPKPASGASLQPASPAPSPRTDARAEAAAGDDPAVLASAIAEALDSVVDGAPSCTASLAGSAQGGGSLRAEDSARSEVDPRAEGSAAALPSPKSATPPQGPVAADEESGASAQAKSASPQQAAAAPAPEASTWTAF</sequence>
<dbReference type="CDD" id="cd00052">
    <property type="entry name" value="EH"/>
    <property type="match status" value="1"/>
</dbReference>
<evidence type="ECO:0000256" key="1">
    <source>
        <dbReference type="SAM" id="MobiDB-lite"/>
    </source>
</evidence>
<gene>
    <name evidence="4" type="ORF">F751_1219</name>
</gene>
<dbReference type="Pfam" id="PF12763">
    <property type="entry name" value="EH"/>
    <property type="match status" value="2"/>
</dbReference>
<dbReference type="GO" id="GO:0005509">
    <property type="term" value="F:calcium ion binding"/>
    <property type="evidence" value="ECO:0007669"/>
    <property type="project" value="InterPro"/>
</dbReference>
<evidence type="ECO:0000259" key="2">
    <source>
        <dbReference type="PROSITE" id="PS50031"/>
    </source>
</evidence>
<dbReference type="AlphaFoldDB" id="A0A087SNY8"/>
<dbReference type="EMBL" id="KL662146">
    <property type="protein sequence ID" value="KFM27442.1"/>
    <property type="molecule type" value="Genomic_DNA"/>
</dbReference>
<dbReference type="InterPro" id="IPR002048">
    <property type="entry name" value="EF_hand_dom"/>
</dbReference>
<reference evidence="4 5" key="1">
    <citation type="journal article" date="2014" name="BMC Genomics">
        <title>Oil accumulation mechanisms of the oleaginous microalga Chlorella protothecoides revealed through its genome, transcriptomes, and proteomes.</title>
        <authorList>
            <person name="Gao C."/>
            <person name="Wang Y."/>
            <person name="Shen Y."/>
            <person name="Yan D."/>
            <person name="He X."/>
            <person name="Dai J."/>
            <person name="Wu Q."/>
        </authorList>
    </citation>
    <scope>NUCLEOTIDE SEQUENCE [LARGE SCALE GENOMIC DNA]</scope>
    <source>
        <strain evidence="4 5">0710</strain>
    </source>
</reference>
<name>A0A087SNY8_AUXPR</name>
<protein>
    <submittedName>
        <fullName evidence="4">Epidermal growth factor receptor substrate 15-like protein</fullName>
    </submittedName>
</protein>
<organism evidence="4 5">
    <name type="scientific">Auxenochlorella protothecoides</name>
    <name type="common">Green microalga</name>
    <name type="synonym">Chlorella protothecoides</name>
    <dbReference type="NCBI Taxonomy" id="3075"/>
    <lineage>
        <taxon>Eukaryota</taxon>
        <taxon>Viridiplantae</taxon>
        <taxon>Chlorophyta</taxon>
        <taxon>core chlorophytes</taxon>
        <taxon>Trebouxiophyceae</taxon>
        <taxon>Chlorellales</taxon>
        <taxon>Chlorellaceae</taxon>
        <taxon>Auxenochlorella</taxon>
    </lineage>
</organism>
<feature type="compositionally biased region" description="Basic and acidic residues" evidence="1">
    <location>
        <begin position="358"/>
        <end position="371"/>
    </location>
</feature>
<dbReference type="RefSeq" id="XP_011400409.1">
    <property type="nucleotide sequence ID" value="XM_011402107.1"/>
</dbReference>
<dbReference type="GeneID" id="23612610"/>
<accession>A0A087SNY8</accession>
<feature type="region of interest" description="Disordered" evidence="1">
    <location>
        <begin position="347"/>
        <end position="425"/>
    </location>
</feature>
<feature type="compositionally biased region" description="Low complexity" evidence="1">
    <location>
        <begin position="398"/>
        <end position="425"/>
    </location>
</feature>
<dbReference type="GO" id="GO:0005886">
    <property type="term" value="C:plasma membrane"/>
    <property type="evidence" value="ECO:0007669"/>
    <property type="project" value="TreeGrafter"/>
</dbReference>
<dbReference type="Proteomes" id="UP000028924">
    <property type="component" value="Unassembled WGS sequence"/>
</dbReference>
<dbReference type="GO" id="GO:0005737">
    <property type="term" value="C:cytoplasm"/>
    <property type="evidence" value="ECO:0007669"/>
    <property type="project" value="TreeGrafter"/>
</dbReference>
<keyword evidence="5" id="KW-1185">Reference proteome</keyword>
<feature type="compositionally biased region" description="Low complexity" evidence="1">
    <location>
        <begin position="293"/>
        <end position="302"/>
    </location>
</feature>
<dbReference type="GO" id="GO:0006897">
    <property type="term" value="P:endocytosis"/>
    <property type="evidence" value="ECO:0007669"/>
    <property type="project" value="TreeGrafter"/>
</dbReference>
<dbReference type="Gene3D" id="1.10.238.10">
    <property type="entry name" value="EF-hand"/>
    <property type="match status" value="2"/>
</dbReference>
<feature type="domain" description="EF-hand" evidence="3">
    <location>
        <begin position="6"/>
        <end position="41"/>
    </location>
</feature>
<dbReference type="eggNOG" id="KOG0998">
    <property type="taxonomic scope" value="Eukaryota"/>
</dbReference>
<dbReference type="InterPro" id="IPR011992">
    <property type="entry name" value="EF-hand-dom_pair"/>
</dbReference>
<dbReference type="STRING" id="3075.A0A087SNY8"/>
<keyword evidence="4" id="KW-0675">Receptor</keyword>
<feature type="domain" description="EH" evidence="2">
    <location>
        <begin position="97"/>
        <end position="185"/>
    </location>
</feature>